<evidence type="ECO:0008006" key="10">
    <source>
        <dbReference type="Google" id="ProtNLM"/>
    </source>
</evidence>
<dbReference type="PANTHER" id="PTHR12770:SF31">
    <property type="entry name" value="RUS FAMILY MEMBER 1"/>
    <property type="match status" value="1"/>
</dbReference>
<gene>
    <name evidence="8" type="ORF">P167DRAFT_495171</name>
</gene>
<feature type="domain" description="Root UVB sensitive protein C-terminal" evidence="7">
    <location>
        <begin position="298"/>
        <end position="398"/>
    </location>
</feature>
<accession>A0A3N4KBF5</accession>
<evidence type="ECO:0000259" key="7">
    <source>
        <dbReference type="Pfam" id="PF24160"/>
    </source>
</evidence>
<evidence type="ECO:0000256" key="5">
    <source>
        <dbReference type="ARBA" id="ARBA00023136"/>
    </source>
</evidence>
<evidence type="ECO:0000256" key="3">
    <source>
        <dbReference type="ARBA" id="ARBA00022692"/>
    </source>
</evidence>
<dbReference type="Proteomes" id="UP000277580">
    <property type="component" value="Unassembled WGS sequence"/>
</dbReference>
<evidence type="ECO:0000259" key="6">
    <source>
        <dbReference type="Pfam" id="PF04884"/>
    </source>
</evidence>
<organism evidence="8 9">
    <name type="scientific">Morchella conica CCBAS932</name>
    <dbReference type="NCBI Taxonomy" id="1392247"/>
    <lineage>
        <taxon>Eukaryota</taxon>
        <taxon>Fungi</taxon>
        <taxon>Dikarya</taxon>
        <taxon>Ascomycota</taxon>
        <taxon>Pezizomycotina</taxon>
        <taxon>Pezizomycetes</taxon>
        <taxon>Pezizales</taxon>
        <taxon>Morchellaceae</taxon>
        <taxon>Morchella</taxon>
    </lineage>
</organism>
<keyword evidence="3" id="KW-0812">Transmembrane</keyword>
<comment type="similarity">
    <text evidence="2">Belongs to the RUS1 family.</text>
</comment>
<keyword evidence="5" id="KW-0472">Membrane</keyword>
<keyword evidence="4" id="KW-1133">Transmembrane helix</keyword>
<evidence type="ECO:0000256" key="2">
    <source>
        <dbReference type="ARBA" id="ARBA00007558"/>
    </source>
</evidence>
<proteinExistence type="inferred from homology"/>
<dbReference type="Pfam" id="PF04884">
    <property type="entry name" value="UVB_sens_prot"/>
    <property type="match status" value="1"/>
</dbReference>
<sequence length="430" mass="45986">DSLQAFSSSIAGLLTSRAVLQGFGVGYDANASATGALLLTIVQDSVSRLATILFAYRFGVALEAECKKYRLAADVFNDSAMILDCLSPVFPGPVKIVLLCLSGSLRAACGVAGGGSKASLSVHFARAGNVGELNAKASDSSQETVIGLMGMLAGSFVVRHITSTWATWVSLTLLLALHLGTNYMAVTSVALRTLNRQRANIVFSRLSDINSTTTTTTTGGVMVTPGRAARLERIFERDGVLRWGESEVLGFARIGATFSELAASFHGAIASGGDGARGGLFPSSRPTITIHDIAKVFRNEKHLLWYDARKREVTICLKNDITSEEQLKAWVHALFVAKKIRHHNDNNSEKKLSLSSPLTNEEILGVIETTLFDLGMSFATTVGQLRAVGWDLGTAALETKPGYRVGICSIDAGKDKDEIRSGRDEAKKDI</sequence>
<evidence type="ECO:0000256" key="1">
    <source>
        <dbReference type="ARBA" id="ARBA00004370"/>
    </source>
</evidence>
<dbReference type="InParanoid" id="A0A3N4KBF5"/>
<protein>
    <recommendedName>
        <fullName evidence="10">DUF647-domain-containing protein</fullName>
    </recommendedName>
</protein>
<keyword evidence="9" id="KW-1185">Reference proteome</keyword>
<evidence type="ECO:0000256" key="4">
    <source>
        <dbReference type="ARBA" id="ARBA00022989"/>
    </source>
</evidence>
<evidence type="ECO:0000313" key="9">
    <source>
        <dbReference type="Proteomes" id="UP000277580"/>
    </source>
</evidence>
<dbReference type="InterPro" id="IPR054549">
    <property type="entry name" value="UVB_sens_RUS_dom"/>
</dbReference>
<dbReference type="InterPro" id="IPR055412">
    <property type="entry name" value="UVB_sens_C"/>
</dbReference>
<dbReference type="OrthoDB" id="364779at2759"/>
<dbReference type="InterPro" id="IPR006968">
    <property type="entry name" value="RUS_fam"/>
</dbReference>
<feature type="non-terminal residue" evidence="8">
    <location>
        <position position="1"/>
    </location>
</feature>
<dbReference type="Pfam" id="PF24160">
    <property type="entry name" value="UVB_sens_C"/>
    <property type="match status" value="1"/>
</dbReference>
<dbReference type="EMBL" id="ML119174">
    <property type="protein sequence ID" value="RPB07847.1"/>
    <property type="molecule type" value="Genomic_DNA"/>
</dbReference>
<dbReference type="PANTHER" id="PTHR12770">
    <property type="entry name" value="RUS1 FAMILY PROTEIN C16ORF58"/>
    <property type="match status" value="1"/>
</dbReference>
<name>A0A3N4KBF5_9PEZI</name>
<feature type="domain" description="Protein root UVB sensitive/RUS" evidence="6">
    <location>
        <begin position="1"/>
        <end position="206"/>
    </location>
</feature>
<comment type="subcellular location">
    <subcellularLocation>
        <location evidence="1">Membrane</location>
    </subcellularLocation>
</comment>
<reference evidence="8 9" key="1">
    <citation type="journal article" date="2018" name="Nat. Ecol. Evol.">
        <title>Pezizomycetes genomes reveal the molecular basis of ectomycorrhizal truffle lifestyle.</title>
        <authorList>
            <person name="Murat C."/>
            <person name="Payen T."/>
            <person name="Noel B."/>
            <person name="Kuo A."/>
            <person name="Morin E."/>
            <person name="Chen J."/>
            <person name="Kohler A."/>
            <person name="Krizsan K."/>
            <person name="Balestrini R."/>
            <person name="Da Silva C."/>
            <person name="Montanini B."/>
            <person name="Hainaut M."/>
            <person name="Levati E."/>
            <person name="Barry K.W."/>
            <person name="Belfiori B."/>
            <person name="Cichocki N."/>
            <person name="Clum A."/>
            <person name="Dockter R.B."/>
            <person name="Fauchery L."/>
            <person name="Guy J."/>
            <person name="Iotti M."/>
            <person name="Le Tacon F."/>
            <person name="Lindquist E.A."/>
            <person name="Lipzen A."/>
            <person name="Malagnac F."/>
            <person name="Mello A."/>
            <person name="Molinier V."/>
            <person name="Miyauchi S."/>
            <person name="Poulain J."/>
            <person name="Riccioni C."/>
            <person name="Rubini A."/>
            <person name="Sitrit Y."/>
            <person name="Splivallo R."/>
            <person name="Traeger S."/>
            <person name="Wang M."/>
            <person name="Zifcakova L."/>
            <person name="Wipf D."/>
            <person name="Zambonelli A."/>
            <person name="Paolocci F."/>
            <person name="Nowrousian M."/>
            <person name="Ottonello S."/>
            <person name="Baldrian P."/>
            <person name="Spatafora J.W."/>
            <person name="Henrissat B."/>
            <person name="Nagy L.G."/>
            <person name="Aury J.M."/>
            <person name="Wincker P."/>
            <person name="Grigoriev I.V."/>
            <person name="Bonfante P."/>
            <person name="Martin F.M."/>
        </authorList>
    </citation>
    <scope>NUCLEOTIDE SEQUENCE [LARGE SCALE GENOMIC DNA]</scope>
    <source>
        <strain evidence="8 9">CCBAS932</strain>
    </source>
</reference>
<dbReference type="GO" id="GO:0016020">
    <property type="term" value="C:membrane"/>
    <property type="evidence" value="ECO:0007669"/>
    <property type="project" value="UniProtKB-SubCell"/>
</dbReference>
<evidence type="ECO:0000313" key="8">
    <source>
        <dbReference type="EMBL" id="RPB07847.1"/>
    </source>
</evidence>
<dbReference type="AlphaFoldDB" id="A0A3N4KBF5"/>